<dbReference type="EMBL" id="BOMS01000009">
    <property type="protein sequence ID" value="GIE64340.1"/>
    <property type="molecule type" value="Genomic_DNA"/>
</dbReference>
<accession>A0ABQ4B102</accession>
<protein>
    <recommendedName>
        <fullName evidence="4">Excreted virulence factor EspC (Type VII ESX diderm)</fullName>
    </recommendedName>
</protein>
<keyword evidence="1" id="KW-0175">Coiled coil</keyword>
<comment type="caution">
    <text evidence="2">The sequence shown here is derived from an EMBL/GenBank/DDBJ whole genome shotgun (WGS) entry which is preliminary data.</text>
</comment>
<evidence type="ECO:0000313" key="2">
    <source>
        <dbReference type="EMBL" id="GIE64340.1"/>
    </source>
</evidence>
<dbReference type="Proteomes" id="UP000624709">
    <property type="component" value="Unassembled WGS sequence"/>
</dbReference>
<evidence type="ECO:0000256" key="1">
    <source>
        <dbReference type="SAM" id="Coils"/>
    </source>
</evidence>
<name>A0ABQ4B102_9ACTN</name>
<sequence length="176" mass="19053">MTDEYTDPDRTGSSIPVPVPVPMPGIFLPGHFGSEMDNVYTSSVPTGVVADAGDAGANTEWDAATLDDAISWLNATGKWLHDLSFGMVDIKELMGGAEGGKSPMGTFPWAQELSRLHSTLYSNTEAQIKQLSKNLYEAATALQNVKDNYDRAEERNALNATDMQQIFADAARRPQA</sequence>
<gene>
    <name evidence="2" type="ORF">Apa02nite_004480</name>
</gene>
<feature type="coiled-coil region" evidence="1">
    <location>
        <begin position="128"/>
        <end position="155"/>
    </location>
</feature>
<keyword evidence="3" id="KW-1185">Reference proteome</keyword>
<organism evidence="2 3">
    <name type="scientific">Actinoplanes palleronii</name>
    <dbReference type="NCBI Taxonomy" id="113570"/>
    <lineage>
        <taxon>Bacteria</taxon>
        <taxon>Bacillati</taxon>
        <taxon>Actinomycetota</taxon>
        <taxon>Actinomycetes</taxon>
        <taxon>Micromonosporales</taxon>
        <taxon>Micromonosporaceae</taxon>
        <taxon>Actinoplanes</taxon>
    </lineage>
</organism>
<proteinExistence type="predicted"/>
<evidence type="ECO:0008006" key="4">
    <source>
        <dbReference type="Google" id="ProtNLM"/>
    </source>
</evidence>
<evidence type="ECO:0000313" key="3">
    <source>
        <dbReference type="Proteomes" id="UP000624709"/>
    </source>
</evidence>
<reference evidence="2 3" key="1">
    <citation type="submission" date="2021-01" db="EMBL/GenBank/DDBJ databases">
        <title>Whole genome shotgun sequence of Actinoplanes palleronii NBRC 14916.</title>
        <authorList>
            <person name="Komaki H."/>
            <person name="Tamura T."/>
        </authorList>
    </citation>
    <scope>NUCLEOTIDE SEQUENCE [LARGE SCALE GENOMIC DNA]</scope>
    <source>
        <strain evidence="2 3">NBRC 14916</strain>
    </source>
</reference>